<dbReference type="EMBL" id="CAESAL010000072">
    <property type="protein sequence ID" value="CAB4345500.1"/>
    <property type="molecule type" value="Genomic_DNA"/>
</dbReference>
<dbReference type="EMBL" id="CAFBOK010000080">
    <property type="protein sequence ID" value="CAB4982732.1"/>
    <property type="molecule type" value="Genomic_DNA"/>
</dbReference>
<feature type="transmembrane region" description="Helical" evidence="1">
    <location>
        <begin position="12"/>
        <end position="32"/>
    </location>
</feature>
<sequence length="137" mass="13911">MLPLSFESIRLFLHITAAAVWVGGQLTLLGLLPVLRGFGPDATKLAARKFNVIAWSAFGVLFITGIWNLLAESPGAKGTAWNATLGIKLLMVAATGIAAAFHAGARSKAILAVGGAVSLLAGLASVLLGVMLSTASG</sequence>
<evidence type="ECO:0000313" key="2">
    <source>
        <dbReference type="EMBL" id="CAB4345500.1"/>
    </source>
</evidence>
<feature type="transmembrane region" description="Helical" evidence="1">
    <location>
        <begin position="83"/>
        <end position="103"/>
    </location>
</feature>
<keyword evidence="1" id="KW-0472">Membrane</keyword>
<protein>
    <submittedName>
        <fullName evidence="2">Unannotated protein</fullName>
    </submittedName>
</protein>
<keyword evidence="1" id="KW-1133">Transmembrane helix</keyword>
<dbReference type="EMBL" id="CAEZVC010000079">
    <property type="protein sequence ID" value="CAB4627089.1"/>
    <property type="molecule type" value="Genomic_DNA"/>
</dbReference>
<evidence type="ECO:0000313" key="4">
    <source>
        <dbReference type="EMBL" id="CAB4627089.1"/>
    </source>
</evidence>
<reference evidence="2" key="1">
    <citation type="submission" date="2020-05" db="EMBL/GenBank/DDBJ databases">
        <authorList>
            <person name="Chiriac C."/>
            <person name="Salcher M."/>
            <person name="Ghai R."/>
            <person name="Kavagutti S V."/>
        </authorList>
    </citation>
    <scope>NUCLEOTIDE SEQUENCE</scope>
</reference>
<dbReference type="EMBL" id="CAEUNJ010000180">
    <property type="protein sequence ID" value="CAB4373155.1"/>
    <property type="molecule type" value="Genomic_DNA"/>
</dbReference>
<feature type="transmembrane region" description="Helical" evidence="1">
    <location>
        <begin position="109"/>
        <end position="132"/>
    </location>
</feature>
<name>A0A6J5ZXL3_9ZZZZ</name>
<gene>
    <name evidence="4" type="ORF">UFOPK1906_01243</name>
    <name evidence="2" type="ORF">UFOPK3331_01557</name>
    <name evidence="5" type="ORF">UFOPK3927_00810</name>
    <name evidence="3" type="ORF">UFOPK4201_02214</name>
</gene>
<evidence type="ECO:0000313" key="3">
    <source>
        <dbReference type="EMBL" id="CAB4373155.1"/>
    </source>
</evidence>
<feature type="transmembrane region" description="Helical" evidence="1">
    <location>
        <begin position="52"/>
        <end position="71"/>
    </location>
</feature>
<organism evidence="2">
    <name type="scientific">freshwater metagenome</name>
    <dbReference type="NCBI Taxonomy" id="449393"/>
    <lineage>
        <taxon>unclassified sequences</taxon>
        <taxon>metagenomes</taxon>
        <taxon>ecological metagenomes</taxon>
    </lineage>
</organism>
<evidence type="ECO:0000313" key="5">
    <source>
        <dbReference type="EMBL" id="CAB4982732.1"/>
    </source>
</evidence>
<accession>A0A6J5ZXL3</accession>
<proteinExistence type="predicted"/>
<dbReference type="AlphaFoldDB" id="A0A6J5ZXL3"/>
<keyword evidence="1" id="KW-0812">Transmembrane</keyword>
<evidence type="ECO:0000256" key="1">
    <source>
        <dbReference type="SAM" id="Phobius"/>
    </source>
</evidence>